<proteinExistence type="predicted"/>
<reference evidence="1 2" key="1">
    <citation type="journal article" date="2015" name="Nature">
        <title>rRNA introns, odd ribosomes, and small enigmatic genomes across a large radiation of phyla.</title>
        <authorList>
            <person name="Brown C.T."/>
            <person name="Hug L.A."/>
            <person name="Thomas B.C."/>
            <person name="Sharon I."/>
            <person name="Castelle C.J."/>
            <person name="Singh A."/>
            <person name="Wilkins M.J."/>
            <person name="Williams K.H."/>
            <person name="Banfield J.F."/>
        </authorList>
    </citation>
    <scope>NUCLEOTIDE SEQUENCE [LARGE SCALE GENOMIC DNA]</scope>
</reference>
<dbReference type="EMBL" id="LCKT01000041">
    <property type="protein sequence ID" value="KKU03567.1"/>
    <property type="molecule type" value="Genomic_DNA"/>
</dbReference>
<comment type="caution">
    <text evidence="1">The sequence shown here is derived from an EMBL/GenBank/DDBJ whole genome shotgun (WGS) entry which is preliminary data.</text>
</comment>
<accession>A0A0G1M620</accession>
<dbReference type="SUPFAM" id="SSF48239">
    <property type="entry name" value="Terpenoid cyclases/Protein prenyltransferases"/>
    <property type="match status" value="1"/>
</dbReference>
<evidence type="ECO:0000313" key="2">
    <source>
        <dbReference type="Proteomes" id="UP000034696"/>
    </source>
</evidence>
<dbReference type="Gene3D" id="1.50.10.20">
    <property type="match status" value="1"/>
</dbReference>
<organism evidence="1 2">
    <name type="scientific">Candidatus Giovannonibacteria bacterium GW2011_GWA2_45_21</name>
    <dbReference type="NCBI Taxonomy" id="1618649"/>
    <lineage>
        <taxon>Bacteria</taxon>
        <taxon>Candidatus Giovannoniibacteriota</taxon>
    </lineage>
</organism>
<evidence type="ECO:0008006" key="3">
    <source>
        <dbReference type="Google" id="ProtNLM"/>
    </source>
</evidence>
<gene>
    <name evidence="1" type="ORF">UX06_C0041G0009</name>
</gene>
<sequence length="347" mass="38851">ESEDHSLALALWGPVIKNDHLIPNSEFIIPRLRTAADWLCRIQEPDGNIPPIIDSLTGRATKQIDCPRFAFTAWALAEFGKAIGEGKYIHAAEKSFEYLKKYLISNIQYQISNFELTLAYFGQLSVALGKIKDACSAGDKLLERSGAFSFDPITIAQIASFFKILSTSDARFSTPFKNLASILKENFERQTKEKNPMNLAVWAELVNVFSDVDQEFSENVAAWLKKHQMPNGAFPESIHSTSHSILRVSDPMGSGQAESNFVYTRGTGKIFEVLALAPEKNKEAITNVLRWLFSMQYDGENTFFTADTVRPMIIGGFRHDYLNQELWIDSAAHVILGGTRLTKNGFP</sequence>
<dbReference type="Proteomes" id="UP000034696">
    <property type="component" value="Unassembled WGS sequence"/>
</dbReference>
<name>A0A0G1M620_9BACT</name>
<protein>
    <recommendedName>
        <fullName evidence="3">Alpha-macroglobulin-like TED domain-containing protein</fullName>
    </recommendedName>
</protein>
<feature type="non-terminal residue" evidence="1">
    <location>
        <position position="1"/>
    </location>
</feature>
<dbReference type="AlphaFoldDB" id="A0A0G1M620"/>
<evidence type="ECO:0000313" key="1">
    <source>
        <dbReference type="EMBL" id="KKU03567.1"/>
    </source>
</evidence>
<dbReference type="InterPro" id="IPR008930">
    <property type="entry name" value="Terpenoid_cyclase/PrenylTrfase"/>
</dbReference>